<evidence type="ECO:0000256" key="1">
    <source>
        <dbReference type="SAM" id="MobiDB-lite"/>
    </source>
</evidence>
<evidence type="ECO:0000313" key="2">
    <source>
        <dbReference type="EMBL" id="KAK9783625.1"/>
    </source>
</evidence>
<reference evidence="2 3" key="1">
    <citation type="submission" date="2024-02" db="EMBL/GenBank/DDBJ databases">
        <title>First draft genome assembly of two strains of Seiridium cardinale.</title>
        <authorList>
            <person name="Emiliani G."/>
            <person name="Scali E."/>
        </authorList>
    </citation>
    <scope>NUCLEOTIDE SEQUENCE [LARGE SCALE GENOMIC DNA]</scope>
    <source>
        <strain evidence="2 3">BM-138-000479</strain>
    </source>
</reference>
<dbReference type="Proteomes" id="UP001465668">
    <property type="component" value="Unassembled WGS sequence"/>
</dbReference>
<feature type="compositionally biased region" description="Polar residues" evidence="1">
    <location>
        <begin position="53"/>
        <end position="69"/>
    </location>
</feature>
<evidence type="ECO:0000313" key="3">
    <source>
        <dbReference type="Proteomes" id="UP001465668"/>
    </source>
</evidence>
<organism evidence="2 3">
    <name type="scientific">Seiridium cardinale</name>
    <dbReference type="NCBI Taxonomy" id="138064"/>
    <lineage>
        <taxon>Eukaryota</taxon>
        <taxon>Fungi</taxon>
        <taxon>Dikarya</taxon>
        <taxon>Ascomycota</taxon>
        <taxon>Pezizomycotina</taxon>
        <taxon>Sordariomycetes</taxon>
        <taxon>Xylariomycetidae</taxon>
        <taxon>Amphisphaeriales</taxon>
        <taxon>Sporocadaceae</taxon>
        <taxon>Seiridium</taxon>
    </lineage>
</organism>
<comment type="caution">
    <text evidence="2">The sequence shown here is derived from an EMBL/GenBank/DDBJ whole genome shotgun (WGS) entry which is preliminary data.</text>
</comment>
<feature type="region of interest" description="Disordered" evidence="1">
    <location>
        <begin position="42"/>
        <end position="84"/>
    </location>
</feature>
<gene>
    <name evidence="2" type="ORF">SCAR479_00184</name>
</gene>
<name>A0ABR2Y8Z0_9PEZI</name>
<proteinExistence type="predicted"/>
<sequence length="123" mass="13083">MQPGRRFLQPVQARQNYTGPEFGTCNFDRAPAFKTLTVSNPPCAKKKKRACGSKSQPEISSSNVPSVAATNRRAKPSASSASGLNFSYGVTCRTIVGMASWILAVAALGCHTDSPSAARDRAY</sequence>
<accession>A0ABR2Y8Z0</accession>
<keyword evidence="3" id="KW-1185">Reference proteome</keyword>
<dbReference type="EMBL" id="JARVKM010000001">
    <property type="protein sequence ID" value="KAK9783625.1"/>
    <property type="molecule type" value="Genomic_DNA"/>
</dbReference>
<protein>
    <submittedName>
        <fullName evidence="2">Uncharacterized protein</fullName>
    </submittedName>
</protein>